<dbReference type="AlphaFoldDB" id="H3AA16"/>
<evidence type="ECO:0000256" key="5">
    <source>
        <dbReference type="ARBA" id="ARBA00022777"/>
    </source>
</evidence>
<keyword evidence="5" id="KW-0418">Kinase</keyword>
<dbReference type="GeneTree" id="ENSGT00940000164769"/>
<feature type="domain" description="Protein kinase" evidence="9">
    <location>
        <begin position="1"/>
        <end position="163"/>
    </location>
</feature>
<reference evidence="10" key="2">
    <citation type="submission" date="2025-08" db="UniProtKB">
        <authorList>
            <consortium name="Ensembl"/>
        </authorList>
    </citation>
    <scope>IDENTIFICATION</scope>
</reference>
<proteinExistence type="predicted"/>
<dbReference type="Pfam" id="PF00069">
    <property type="entry name" value="Pkinase"/>
    <property type="match status" value="1"/>
</dbReference>
<keyword evidence="4" id="KW-0547">Nucleotide-binding</keyword>
<dbReference type="GO" id="GO:0035556">
    <property type="term" value="P:intracellular signal transduction"/>
    <property type="evidence" value="ECO:0007669"/>
    <property type="project" value="TreeGrafter"/>
</dbReference>
<dbReference type="PANTHER" id="PTHR24346:SF82">
    <property type="entry name" value="KP78A-RELATED"/>
    <property type="match status" value="1"/>
</dbReference>
<evidence type="ECO:0000256" key="3">
    <source>
        <dbReference type="ARBA" id="ARBA00022679"/>
    </source>
</evidence>
<protein>
    <recommendedName>
        <fullName evidence="1">non-specific serine/threonine protein kinase</fullName>
        <ecNumber evidence="1">2.7.11.1</ecNumber>
    </recommendedName>
</protein>
<dbReference type="EMBL" id="AFYH01232289">
    <property type="status" value="NOT_ANNOTATED_CDS"/>
    <property type="molecule type" value="Genomic_DNA"/>
</dbReference>
<dbReference type="GO" id="GO:0050321">
    <property type="term" value="F:tau-protein kinase activity"/>
    <property type="evidence" value="ECO:0007669"/>
    <property type="project" value="TreeGrafter"/>
</dbReference>
<dbReference type="InterPro" id="IPR011009">
    <property type="entry name" value="Kinase-like_dom_sf"/>
</dbReference>
<keyword evidence="11" id="KW-1185">Reference proteome</keyword>
<dbReference type="SUPFAM" id="SSF56112">
    <property type="entry name" value="Protein kinase-like (PK-like)"/>
    <property type="match status" value="1"/>
</dbReference>
<evidence type="ECO:0000259" key="9">
    <source>
        <dbReference type="PROSITE" id="PS50011"/>
    </source>
</evidence>
<evidence type="ECO:0000256" key="6">
    <source>
        <dbReference type="ARBA" id="ARBA00022840"/>
    </source>
</evidence>
<dbReference type="GO" id="GO:0005524">
    <property type="term" value="F:ATP binding"/>
    <property type="evidence" value="ECO:0007669"/>
    <property type="project" value="UniProtKB-KW"/>
</dbReference>
<keyword evidence="6" id="KW-0067">ATP-binding</keyword>
<reference evidence="10" key="3">
    <citation type="submission" date="2025-09" db="UniProtKB">
        <authorList>
            <consortium name="Ensembl"/>
        </authorList>
    </citation>
    <scope>IDENTIFICATION</scope>
</reference>
<dbReference type="GO" id="GO:0005737">
    <property type="term" value="C:cytoplasm"/>
    <property type="evidence" value="ECO:0007669"/>
    <property type="project" value="TreeGrafter"/>
</dbReference>
<dbReference type="InterPro" id="IPR000719">
    <property type="entry name" value="Prot_kinase_dom"/>
</dbReference>
<evidence type="ECO:0000313" key="11">
    <source>
        <dbReference type="Proteomes" id="UP000008672"/>
    </source>
</evidence>
<evidence type="ECO:0000313" key="10">
    <source>
        <dbReference type="Ensembl" id="ENSLACP00000006487.1"/>
    </source>
</evidence>
<reference evidence="11" key="1">
    <citation type="submission" date="2011-08" db="EMBL/GenBank/DDBJ databases">
        <title>The draft genome of Latimeria chalumnae.</title>
        <authorList>
            <person name="Di Palma F."/>
            <person name="Alfoldi J."/>
            <person name="Johnson J."/>
            <person name="Berlin A."/>
            <person name="Gnerre S."/>
            <person name="Jaffe D."/>
            <person name="MacCallum I."/>
            <person name="Young S."/>
            <person name="Walker B.J."/>
            <person name="Lander E."/>
            <person name="Lindblad-Toh K."/>
        </authorList>
    </citation>
    <scope>NUCLEOTIDE SEQUENCE [LARGE SCALE GENOMIC DNA]</scope>
    <source>
        <strain evidence="11">Wild caught</strain>
    </source>
</reference>
<dbReference type="Proteomes" id="UP000008672">
    <property type="component" value="Unassembled WGS sequence"/>
</dbReference>
<evidence type="ECO:0000256" key="7">
    <source>
        <dbReference type="ARBA" id="ARBA00047899"/>
    </source>
</evidence>
<evidence type="ECO:0000256" key="2">
    <source>
        <dbReference type="ARBA" id="ARBA00022527"/>
    </source>
</evidence>
<dbReference type="PROSITE" id="PS00108">
    <property type="entry name" value="PROTEIN_KINASE_ST"/>
    <property type="match status" value="1"/>
</dbReference>
<dbReference type="InterPro" id="IPR008271">
    <property type="entry name" value="Ser/Thr_kinase_AS"/>
</dbReference>
<dbReference type="HOGENOM" id="CLU_000288_63_0_1"/>
<dbReference type="Ensembl" id="ENSLACT00000006540.1">
    <property type="protein sequence ID" value="ENSLACP00000006487.1"/>
    <property type="gene ID" value="ENSLACG00000005752.1"/>
</dbReference>
<evidence type="ECO:0000256" key="1">
    <source>
        <dbReference type="ARBA" id="ARBA00012513"/>
    </source>
</evidence>
<dbReference type="GO" id="GO:0000226">
    <property type="term" value="P:microtubule cytoskeleton organization"/>
    <property type="evidence" value="ECO:0007669"/>
    <property type="project" value="TreeGrafter"/>
</dbReference>
<accession>H3AA16</accession>
<dbReference type="SMART" id="SM00220">
    <property type="entry name" value="S_TKc"/>
    <property type="match status" value="1"/>
</dbReference>
<comment type="catalytic activity">
    <reaction evidence="8">
        <text>L-seryl-[protein] + ATP = O-phospho-L-seryl-[protein] + ADP + H(+)</text>
        <dbReference type="Rhea" id="RHEA:17989"/>
        <dbReference type="Rhea" id="RHEA-COMP:9863"/>
        <dbReference type="Rhea" id="RHEA-COMP:11604"/>
        <dbReference type="ChEBI" id="CHEBI:15378"/>
        <dbReference type="ChEBI" id="CHEBI:29999"/>
        <dbReference type="ChEBI" id="CHEBI:30616"/>
        <dbReference type="ChEBI" id="CHEBI:83421"/>
        <dbReference type="ChEBI" id="CHEBI:456216"/>
        <dbReference type="EC" id="2.7.11.1"/>
    </reaction>
</comment>
<dbReference type="eggNOG" id="KOG0583">
    <property type="taxonomic scope" value="Eukaryota"/>
</dbReference>
<comment type="catalytic activity">
    <reaction evidence="7">
        <text>L-threonyl-[protein] + ATP = O-phospho-L-threonyl-[protein] + ADP + H(+)</text>
        <dbReference type="Rhea" id="RHEA:46608"/>
        <dbReference type="Rhea" id="RHEA-COMP:11060"/>
        <dbReference type="Rhea" id="RHEA-COMP:11605"/>
        <dbReference type="ChEBI" id="CHEBI:15378"/>
        <dbReference type="ChEBI" id="CHEBI:30013"/>
        <dbReference type="ChEBI" id="CHEBI:30616"/>
        <dbReference type="ChEBI" id="CHEBI:61977"/>
        <dbReference type="ChEBI" id="CHEBI:456216"/>
        <dbReference type="EC" id="2.7.11.1"/>
    </reaction>
</comment>
<evidence type="ECO:0000256" key="8">
    <source>
        <dbReference type="ARBA" id="ARBA00048679"/>
    </source>
</evidence>
<dbReference type="InParanoid" id="H3AA16"/>
<organism evidence="10 11">
    <name type="scientific">Latimeria chalumnae</name>
    <name type="common">Coelacanth</name>
    <dbReference type="NCBI Taxonomy" id="7897"/>
    <lineage>
        <taxon>Eukaryota</taxon>
        <taxon>Metazoa</taxon>
        <taxon>Chordata</taxon>
        <taxon>Craniata</taxon>
        <taxon>Vertebrata</taxon>
        <taxon>Euteleostomi</taxon>
        <taxon>Coelacanthiformes</taxon>
        <taxon>Coelacanthidae</taxon>
        <taxon>Latimeria</taxon>
    </lineage>
</organism>
<dbReference type="Gene3D" id="1.10.510.10">
    <property type="entry name" value="Transferase(Phosphotransferase) domain 1"/>
    <property type="match status" value="1"/>
</dbReference>
<name>H3AA16_LATCH</name>
<keyword evidence="3" id="KW-0808">Transferase</keyword>
<keyword evidence="2" id="KW-0723">Serine/threonine-protein kinase</keyword>
<dbReference type="STRING" id="7897.ENSLACP00000006487"/>
<dbReference type="EC" id="2.7.11.1" evidence="1"/>
<dbReference type="PANTHER" id="PTHR24346">
    <property type="entry name" value="MAP/MICROTUBULE AFFINITY-REGULATING KINASE"/>
    <property type="match status" value="1"/>
</dbReference>
<dbReference type="PROSITE" id="PS50011">
    <property type="entry name" value="PROTEIN_KINASE_DOM"/>
    <property type="match status" value="1"/>
</dbReference>
<dbReference type="OMA" id="NARDGWW"/>
<evidence type="ECO:0000256" key="4">
    <source>
        <dbReference type="ARBA" id="ARBA00022741"/>
    </source>
</evidence>
<sequence>KDHLLEKEAKQIFRQIVEGLKYCHKKGIAHRDLKCENILLTSEVTPKLSNFRFATSINVRDSKCSTFCGSLAYVAPEILTGLPYDAFQADVWSLGVMLYLLVTSYMPFDDSDLTRLREVHKWPVSFPPEPATSHSCQQLITQMLASNPEELTNINQVLEHKWFEEQIDVSS</sequence>